<dbReference type="InterPro" id="IPR014555">
    <property type="entry name" value="RecF-like"/>
</dbReference>
<dbReference type="Pfam" id="PF13304">
    <property type="entry name" value="AAA_21"/>
    <property type="match status" value="1"/>
</dbReference>
<dbReference type="Gene3D" id="3.40.50.300">
    <property type="entry name" value="P-loop containing nucleotide triphosphate hydrolases"/>
    <property type="match status" value="1"/>
</dbReference>
<name>A0ABS5U5Y2_9BACT</name>
<dbReference type="PIRSF" id="PIRSF029347">
    <property type="entry name" value="RecF"/>
    <property type="match status" value="1"/>
</dbReference>
<evidence type="ECO:0000313" key="3">
    <source>
        <dbReference type="Proteomes" id="UP000784128"/>
    </source>
</evidence>
<keyword evidence="3" id="KW-1185">Reference proteome</keyword>
<gene>
    <name evidence="2" type="ORF">KJB30_04710</name>
</gene>
<dbReference type="InterPro" id="IPR003959">
    <property type="entry name" value="ATPase_AAA_core"/>
</dbReference>
<proteinExistence type="predicted"/>
<evidence type="ECO:0000259" key="1">
    <source>
        <dbReference type="Pfam" id="PF13304"/>
    </source>
</evidence>
<evidence type="ECO:0000313" key="2">
    <source>
        <dbReference type="EMBL" id="MBT1071073.1"/>
    </source>
</evidence>
<protein>
    <submittedName>
        <fullName evidence="2">AAA family ATPase</fullName>
    </submittedName>
</protein>
<sequence length="410" mass="46963">MKIKRFCIEAYRSCIKTAVPFNAELTSLIGINGAGKSSVLNGIQLLKKSCRIRYSPIQETEFSTYTCKISVDIEQGDKCLYLKGRINYDTDEKNTDFVISSEIKCNLKDYTGKSEWLVIPIEFVLNFESSHITSDNRMINHRRWWFNHKYIEKIVEINRYPLIKEAIELLNSISYYSASQFSDPSRCPVSIELEDNKPVRRTRYSTSHDQFILDLYKSFKADEVSYKKYINAVNSNGIGLIDSISFTEVEMPSSSYEVRSGGKIHKIEKNRLLVVPNINIDGNNLSPNQLSEGTFKTLALVYYILTDSSKVLLIEEPEVCIHHGLLSSIIELIKTQSKKKQIIISTHSDFVLDHLEPDNIVLVKKSEKSGTTVKPLNKYMSKNDYKALKTYLEESGNLGEYWKEGGFDNE</sequence>
<dbReference type="InterPro" id="IPR051396">
    <property type="entry name" value="Bact_Antivir_Def_Nuclease"/>
</dbReference>
<dbReference type="EMBL" id="JAHDYS010000003">
    <property type="protein sequence ID" value="MBT1071073.1"/>
    <property type="molecule type" value="Genomic_DNA"/>
</dbReference>
<dbReference type="RefSeq" id="WP_214296778.1">
    <property type="nucleotide sequence ID" value="NZ_JAHDYS010000003.1"/>
</dbReference>
<reference evidence="2 3" key="1">
    <citation type="submission" date="2021-05" db="EMBL/GenBank/DDBJ databases">
        <title>The draft genome of Geobacter chapellei DSM 13688.</title>
        <authorList>
            <person name="Xu Z."/>
            <person name="Masuda Y."/>
            <person name="Itoh H."/>
            <person name="Senoo K."/>
        </authorList>
    </citation>
    <scope>NUCLEOTIDE SEQUENCE [LARGE SCALE GENOMIC DNA]</scope>
    <source>
        <strain evidence="2 3">DSM 13688</strain>
    </source>
</reference>
<feature type="domain" description="ATPase AAA-type core" evidence="1">
    <location>
        <begin position="167"/>
        <end position="353"/>
    </location>
</feature>
<comment type="caution">
    <text evidence="2">The sequence shown here is derived from an EMBL/GenBank/DDBJ whole genome shotgun (WGS) entry which is preliminary data.</text>
</comment>
<dbReference type="PANTHER" id="PTHR43581">
    <property type="entry name" value="ATP/GTP PHOSPHATASE"/>
    <property type="match status" value="1"/>
</dbReference>
<dbReference type="InterPro" id="IPR027417">
    <property type="entry name" value="P-loop_NTPase"/>
</dbReference>
<dbReference type="SUPFAM" id="SSF52540">
    <property type="entry name" value="P-loop containing nucleoside triphosphate hydrolases"/>
    <property type="match status" value="1"/>
</dbReference>
<accession>A0ABS5U5Y2</accession>
<dbReference type="Proteomes" id="UP000784128">
    <property type="component" value="Unassembled WGS sequence"/>
</dbReference>
<dbReference type="PANTHER" id="PTHR43581:SF2">
    <property type="entry name" value="EXCINUCLEASE ATPASE SUBUNIT"/>
    <property type="match status" value="1"/>
</dbReference>
<organism evidence="2 3">
    <name type="scientific">Pelotalea chapellei</name>
    <dbReference type="NCBI Taxonomy" id="44671"/>
    <lineage>
        <taxon>Bacteria</taxon>
        <taxon>Pseudomonadati</taxon>
        <taxon>Thermodesulfobacteriota</taxon>
        <taxon>Desulfuromonadia</taxon>
        <taxon>Geobacterales</taxon>
        <taxon>Geobacteraceae</taxon>
        <taxon>Pelotalea</taxon>
    </lineage>
</organism>